<protein>
    <recommendedName>
        <fullName evidence="1">BTB domain-containing protein</fullName>
    </recommendedName>
</protein>
<evidence type="ECO:0000259" key="1">
    <source>
        <dbReference type="PROSITE" id="PS50097"/>
    </source>
</evidence>
<reference evidence="2" key="1">
    <citation type="journal article" date="2020" name="Stud. Mycol.">
        <title>101 Dothideomycetes genomes: a test case for predicting lifestyles and emergence of pathogens.</title>
        <authorList>
            <person name="Haridas S."/>
            <person name="Albert R."/>
            <person name="Binder M."/>
            <person name="Bloem J."/>
            <person name="Labutti K."/>
            <person name="Salamov A."/>
            <person name="Andreopoulos B."/>
            <person name="Baker S."/>
            <person name="Barry K."/>
            <person name="Bills G."/>
            <person name="Bluhm B."/>
            <person name="Cannon C."/>
            <person name="Castanera R."/>
            <person name="Culley D."/>
            <person name="Daum C."/>
            <person name="Ezra D."/>
            <person name="Gonzalez J."/>
            <person name="Henrissat B."/>
            <person name="Kuo A."/>
            <person name="Liang C."/>
            <person name="Lipzen A."/>
            <person name="Lutzoni F."/>
            <person name="Magnuson J."/>
            <person name="Mondo S."/>
            <person name="Nolan M."/>
            <person name="Ohm R."/>
            <person name="Pangilinan J."/>
            <person name="Park H.-J."/>
            <person name="Ramirez L."/>
            <person name="Alfaro M."/>
            <person name="Sun H."/>
            <person name="Tritt A."/>
            <person name="Yoshinaga Y."/>
            <person name="Zwiers L.-H."/>
            <person name="Turgeon B."/>
            <person name="Goodwin S."/>
            <person name="Spatafora J."/>
            <person name="Crous P."/>
            <person name="Grigoriev I."/>
        </authorList>
    </citation>
    <scope>NUCLEOTIDE SEQUENCE</scope>
    <source>
        <strain evidence="2">CBS 269.34</strain>
    </source>
</reference>
<dbReference type="OrthoDB" id="5275938at2759"/>
<sequence length="147" mass="16240">TDIILDEHGDVVFELGRNDGGTVTHLRVSSKILTLASPVFKAMFTHGFAESQDLSSTAPRLIPLPDDNTRAMVLLSRILHHKVARIPKKLSLGALVDLAILSDKYDCSVPLNVYGTLWVAELMESACKGRYKELLFATYILDLPEAF</sequence>
<dbReference type="EMBL" id="MU004195">
    <property type="protein sequence ID" value="KAF2491511.1"/>
    <property type="molecule type" value="Genomic_DNA"/>
</dbReference>
<evidence type="ECO:0000313" key="2">
    <source>
        <dbReference type="EMBL" id="KAF2491511.1"/>
    </source>
</evidence>
<feature type="non-terminal residue" evidence="2">
    <location>
        <position position="1"/>
    </location>
</feature>
<feature type="non-terminal residue" evidence="2">
    <location>
        <position position="147"/>
    </location>
</feature>
<feature type="domain" description="BTB" evidence="1">
    <location>
        <begin position="9"/>
        <end position="88"/>
    </location>
</feature>
<keyword evidence="3" id="KW-1185">Reference proteome</keyword>
<proteinExistence type="predicted"/>
<dbReference type="AlphaFoldDB" id="A0A6A6QH40"/>
<organism evidence="2 3">
    <name type="scientific">Lophium mytilinum</name>
    <dbReference type="NCBI Taxonomy" id="390894"/>
    <lineage>
        <taxon>Eukaryota</taxon>
        <taxon>Fungi</taxon>
        <taxon>Dikarya</taxon>
        <taxon>Ascomycota</taxon>
        <taxon>Pezizomycotina</taxon>
        <taxon>Dothideomycetes</taxon>
        <taxon>Pleosporomycetidae</taxon>
        <taxon>Mytilinidiales</taxon>
        <taxon>Mytilinidiaceae</taxon>
        <taxon>Lophium</taxon>
    </lineage>
</organism>
<accession>A0A6A6QH40</accession>
<dbReference type="Proteomes" id="UP000799750">
    <property type="component" value="Unassembled WGS sequence"/>
</dbReference>
<gene>
    <name evidence="2" type="ORF">BU16DRAFT_440318</name>
</gene>
<name>A0A6A6QH40_9PEZI</name>
<dbReference type="InterPro" id="IPR011333">
    <property type="entry name" value="SKP1/BTB/POZ_sf"/>
</dbReference>
<evidence type="ECO:0000313" key="3">
    <source>
        <dbReference type="Proteomes" id="UP000799750"/>
    </source>
</evidence>
<dbReference type="Gene3D" id="3.30.710.10">
    <property type="entry name" value="Potassium Channel Kv1.1, Chain A"/>
    <property type="match status" value="1"/>
</dbReference>
<dbReference type="PROSITE" id="PS50097">
    <property type="entry name" value="BTB"/>
    <property type="match status" value="1"/>
</dbReference>
<dbReference type="SUPFAM" id="SSF54695">
    <property type="entry name" value="POZ domain"/>
    <property type="match status" value="1"/>
</dbReference>
<dbReference type="InterPro" id="IPR000210">
    <property type="entry name" value="BTB/POZ_dom"/>
</dbReference>